<dbReference type="GO" id="GO:0005886">
    <property type="term" value="C:plasma membrane"/>
    <property type="evidence" value="ECO:0007669"/>
    <property type="project" value="UniProtKB-SubCell"/>
</dbReference>
<feature type="compositionally biased region" description="Acidic residues" evidence="17">
    <location>
        <begin position="945"/>
        <end position="995"/>
    </location>
</feature>
<evidence type="ECO:0000313" key="21">
    <source>
        <dbReference type="Proteomes" id="UP000216308"/>
    </source>
</evidence>
<protein>
    <recommendedName>
        <fullName evidence="5">Cell surface glycoprotein</fullName>
    </recommendedName>
    <alternativeName>
        <fullName evidence="16">S-layer glycoprotein</fullName>
    </alternativeName>
</protein>
<evidence type="ECO:0000256" key="10">
    <source>
        <dbReference type="ARBA" id="ARBA00022692"/>
    </source>
</evidence>
<keyword evidence="21" id="KW-1185">Reference proteome</keyword>
<feature type="compositionally biased region" description="Low complexity" evidence="17">
    <location>
        <begin position="284"/>
        <end position="298"/>
    </location>
</feature>
<keyword evidence="9" id="KW-0701">S-layer</keyword>
<organism evidence="20 21">
    <name type="scientific">Halorubrum halodurans</name>
    <dbReference type="NCBI Taxonomy" id="1383851"/>
    <lineage>
        <taxon>Archaea</taxon>
        <taxon>Methanobacteriati</taxon>
        <taxon>Methanobacteriota</taxon>
        <taxon>Stenosarchaea group</taxon>
        <taxon>Halobacteria</taxon>
        <taxon>Halobacteriales</taxon>
        <taxon>Haloferacaceae</taxon>
        <taxon>Halorubrum</taxon>
    </lineage>
</organism>
<feature type="transmembrane region" description="Helical" evidence="18">
    <location>
        <begin position="1006"/>
        <end position="1024"/>
    </location>
</feature>
<evidence type="ECO:0000256" key="9">
    <source>
        <dbReference type="ARBA" id="ARBA00022601"/>
    </source>
</evidence>
<comment type="subcellular location">
    <subcellularLocation>
        <location evidence="2">Cell membrane</location>
    </subcellularLocation>
    <subcellularLocation>
        <location evidence="3">Secreted</location>
        <location evidence="3">Cell wall</location>
        <location evidence="3">S-layer</location>
    </subcellularLocation>
</comment>
<keyword evidence="8" id="KW-0964">Secreted</keyword>
<dbReference type="InterPro" id="IPR026371">
    <property type="entry name" value="PGF_CTERM"/>
</dbReference>
<evidence type="ECO:0000256" key="8">
    <source>
        <dbReference type="ARBA" id="ARBA00022525"/>
    </source>
</evidence>
<comment type="caution">
    <text evidence="20">The sequence shown here is derived from an EMBL/GenBank/DDBJ whole genome shotgun (WGS) entry which is preliminary data.</text>
</comment>
<dbReference type="OrthoDB" id="242828at2157"/>
<dbReference type="InterPro" id="IPR013783">
    <property type="entry name" value="Ig-like_fold"/>
</dbReference>
<evidence type="ECO:0000256" key="1">
    <source>
        <dbReference type="ARBA" id="ARBA00003466"/>
    </source>
</evidence>
<dbReference type="RefSeq" id="WP_094534449.1">
    <property type="nucleotide sequence ID" value="NZ_NHPJ01000132.1"/>
</dbReference>
<evidence type="ECO:0000256" key="12">
    <source>
        <dbReference type="ARBA" id="ARBA00022989"/>
    </source>
</evidence>
<sequence>MTNDNTRTKANAVFFSVIMVLSMVAVGFAAAPAAAANSGSVTFDDQDLGSDGAVDVEVDSLSGPSGNNVTAVVTYTSGGTTTVAGINTTDVGSPDGTVSVDIGDAGGFPGTHTAHLFNPSTAPSLSVSGTVSTSQANQAFASDTAAVTAQRSAGTGDVYNGSTVYQGEDDLTFIDDDGSTVTPGALQKTAGSAEGTSLQLPIATDAATGTYATSSGFEVIVQEPRITTSEVQISGSGSDVSQVGPDAADNLDIVAEWNFPEAEDLSITVEDPSGTDITGEVVPGSTTLSGGDDSTSLDLSGEDAGEYTVIFEGNDNLDHDEVVEEYTIEFTTDDTVQVEVSEESVTQGENLEYTVSGGTNGQFHTVTIDAEDFRSDNIDDVFRNVGDTSQVGFANSTSNNANPSTADVAYAVVEIDGTTATGSIDAGTLDDASITLDVYEANSSDQVDFSGDSIDDTSFDVESGEITIESPDNQYTIGSQVDINGTATSAEAVDVYVRSNNEWRLLYPDIDVDSADEYEQEEVVLSSPGLNVNTPGADLLSQAGTYRYGVVDHSEFNGSTTVETTAFSRATSTQQSLTTVQGELSAQLETVNGQINTLDNAADITGTAEGQDTIALVYVDSRGNVAAETVDVDDDGTVDVEDNTVPNVGANPNGVSLNEGTVTAHFISQSRDNTVGDGELPTGSASNNVQDLVDWVNNDVTQRSVTGDQARSLIVSETTDDTASDDLMVTQSFRYTESQTTLQSIYPDVAQADGINPVATGETMVVEGMTNLRPDDNSITVEVLNQDGDSLVISSTDEWATSGQWNTSVDTSDLEPGTYVVETDDGENTDRAEVEIVEERDTGSPEFSVSDLNPQDVTVTQGDAIDVSAMIENTGDAAGSQTVEFQVGGNTIASEEVELDAGGSQTVEFTGIDTSSLDAGDYEHGVYTDDDSQTATLTVEAPDTGGDDGASDDGASDDGASDDGASDDGASDDGASDDGASDDGASDDGASDDGSGDGSTDDSTPGFGALVALVALIAAALLATRRRD</sequence>
<proteinExistence type="inferred from homology"/>
<evidence type="ECO:0000256" key="3">
    <source>
        <dbReference type="ARBA" id="ARBA00004237"/>
    </source>
</evidence>
<comment type="function">
    <text evidence="1">S-layer protein. The S-layer is a paracrystalline mono-layered assembly of proteins which coat the surface of the cell.</text>
</comment>
<dbReference type="Pfam" id="PF18204">
    <property type="entry name" value="PGF-CTERM"/>
    <property type="match status" value="1"/>
</dbReference>
<dbReference type="Gene3D" id="2.60.40.10">
    <property type="entry name" value="Immunoglobulins"/>
    <property type="match status" value="1"/>
</dbReference>
<feature type="domain" description="PGF-CTERM archaeal protein-sorting signal" evidence="19">
    <location>
        <begin position="1004"/>
        <end position="1026"/>
    </location>
</feature>
<reference evidence="20 21" key="1">
    <citation type="journal article" date="2014" name="Front. Microbiol.">
        <title>Population and genomic analysis of the genus Halorubrum.</title>
        <authorList>
            <person name="Fullmer M.S."/>
            <person name="Soucy S.M."/>
            <person name="Swithers K.S."/>
            <person name="Makkay A.M."/>
            <person name="Wheeler R."/>
            <person name="Ventosa A."/>
            <person name="Gogarten J.P."/>
            <person name="Papke R.T."/>
        </authorList>
    </citation>
    <scope>NUCLEOTIDE SEQUENCE [LARGE SCALE GENOMIC DNA]</scope>
    <source>
        <strain evidence="20 21">Cb34</strain>
    </source>
</reference>
<name>A0A256ICU5_9EURY</name>
<evidence type="ECO:0000313" key="20">
    <source>
        <dbReference type="EMBL" id="OYR53992.1"/>
    </source>
</evidence>
<dbReference type="GO" id="GO:0030115">
    <property type="term" value="C:S-layer"/>
    <property type="evidence" value="ECO:0007669"/>
    <property type="project" value="UniProtKB-SubCell"/>
</dbReference>
<dbReference type="InterPro" id="IPR017868">
    <property type="entry name" value="Filamin/ABP280_repeat-like"/>
</dbReference>
<evidence type="ECO:0000256" key="17">
    <source>
        <dbReference type="SAM" id="MobiDB-lite"/>
    </source>
</evidence>
<evidence type="ECO:0000256" key="7">
    <source>
        <dbReference type="ARBA" id="ARBA00022512"/>
    </source>
</evidence>
<accession>A0A256ICU5</accession>
<dbReference type="GO" id="GO:0071555">
    <property type="term" value="P:cell wall organization"/>
    <property type="evidence" value="ECO:0007669"/>
    <property type="project" value="UniProtKB-KW"/>
</dbReference>
<comment type="similarity">
    <text evidence="4">Belongs to the halobacterial S-layer protein family.</text>
</comment>
<evidence type="ECO:0000256" key="18">
    <source>
        <dbReference type="SAM" id="Phobius"/>
    </source>
</evidence>
<feature type="region of interest" description="Disordered" evidence="17">
    <location>
        <begin position="920"/>
        <end position="1006"/>
    </location>
</feature>
<dbReference type="Proteomes" id="UP000216308">
    <property type="component" value="Unassembled WGS sequence"/>
</dbReference>
<evidence type="ECO:0000256" key="5">
    <source>
        <dbReference type="ARBA" id="ARBA00017560"/>
    </source>
</evidence>
<evidence type="ECO:0000256" key="4">
    <source>
        <dbReference type="ARBA" id="ARBA00009327"/>
    </source>
</evidence>
<dbReference type="InterPro" id="IPR026458">
    <property type="entry name" value="Csg_halobact"/>
</dbReference>
<keyword evidence="13 18" id="KW-0472">Membrane</keyword>
<keyword evidence="10 18" id="KW-0812">Transmembrane</keyword>
<evidence type="ECO:0000256" key="13">
    <source>
        <dbReference type="ARBA" id="ARBA00023136"/>
    </source>
</evidence>
<dbReference type="PROSITE" id="PS50194">
    <property type="entry name" value="FILAMIN_REPEAT"/>
    <property type="match status" value="1"/>
</dbReference>
<dbReference type="NCBIfam" id="TIGR04207">
    <property type="entry name" value="halo_sig_pep"/>
    <property type="match status" value="1"/>
</dbReference>
<keyword evidence="6" id="KW-1003">Cell membrane</keyword>
<evidence type="ECO:0000259" key="19">
    <source>
        <dbReference type="Pfam" id="PF18204"/>
    </source>
</evidence>
<evidence type="ECO:0000256" key="11">
    <source>
        <dbReference type="ARBA" id="ARBA00022729"/>
    </source>
</evidence>
<feature type="region of interest" description="Disordered" evidence="17">
    <location>
        <begin position="270"/>
        <end position="298"/>
    </location>
</feature>
<keyword evidence="14" id="KW-0325">Glycoprotein</keyword>
<evidence type="ECO:0000256" key="6">
    <source>
        <dbReference type="ARBA" id="ARBA00022475"/>
    </source>
</evidence>
<keyword evidence="7" id="KW-0134">Cell wall</keyword>
<dbReference type="InterPro" id="IPR026452">
    <property type="entry name" value="Surf_glycop_sig_pep"/>
</dbReference>
<keyword evidence="15" id="KW-0961">Cell wall biogenesis/degradation</keyword>
<evidence type="ECO:0000256" key="2">
    <source>
        <dbReference type="ARBA" id="ARBA00004236"/>
    </source>
</evidence>
<feature type="transmembrane region" description="Helical" evidence="18">
    <location>
        <begin position="12"/>
        <end position="35"/>
    </location>
</feature>
<dbReference type="NCBIfam" id="TIGR04216">
    <property type="entry name" value="halo_surf_glyco"/>
    <property type="match status" value="1"/>
</dbReference>
<keyword evidence="11" id="KW-0732">Signal</keyword>
<dbReference type="EMBL" id="NHPJ01000132">
    <property type="protein sequence ID" value="OYR53992.1"/>
    <property type="molecule type" value="Genomic_DNA"/>
</dbReference>
<evidence type="ECO:0000256" key="15">
    <source>
        <dbReference type="ARBA" id="ARBA00023316"/>
    </source>
</evidence>
<evidence type="ECO:0000256" key="14">
    <source>
        <dbReference type="ARBA" id="ARBA00023180"/>
    </source>
</evidence>
<gene>
    <name evidence="20" type="ORF">DJ70_15125</name>
</gene>
<keyword evidence="12 18" id="KW-1133">Transmembrane helix</keyword>
<dbReference type="NCBIfam" id="TIGR04126">
    <property type="entry name" value="PGF_CTERM"/>
    <property type="match status" value="1"/>
</dbReference>
<evidence type="ECO:0000256" key="16">
    <source>
        <dbReference type="ARBA" id="ARBA00032079"/>
    </source>
</evidence>
<dbReference type="AlphaFoldDB" id="A0A256ICU5"/>